<dbReference type="SUPFAM" id="SSF56112">
    <property type="entry name" value="Protein kinase-like (PK-like)"/>
    <property type="match status" value="1"/>
</dbReference>
<keyword evidence="10" id="KW-0472">Membrane</keyword>
<evidence type="ECO:0000256" key="10">
    <source>
        <dbReference type="SAM" id="Phobius"/>
    </source>
</evidence>
<keyword evidence="10" id="KW-0812">Transmembrane</keyword>
<organism evidence="13">
    <name type="scientific">Acididesulfobacillus acetoxydans</name>
    <dbReference type="NCBI Taxonomy" id="1561005"/>
    <lineage>
        <taxon>Bacteria</taxon>
        <taxon>Bacillati</taxon>
        <taxon>Bacillota</taxon>
        <taxon>Clostridia</taxon>
        <taxon>Eubacteriales</taxon>
        <taxon>Peptococcaceae</taxon>
        <taxon>Acididesulfobacillus</taxon>
    </lineage>
</organism>
<dbReference type="Gene3D" id="3.30.10.20">
    <property type="match status" value="3"/>
</dbReference>
<dbReference type="PANTHER" id="PTHR43289">
    <property type="entry name" value="MITOGEN-ACTIVATED PROTEIN KINASE KINASE KINASE 20-RELATED"/>
    <property type="match status" value="1"/>
</dbReference>
<dbReference type="Proteomes" id="UP001071230">
    <property type="component" value="Unassembled WGS sequence"/>
</dbReference>
<dbReference type="Pfam" id="PF00069">
    <property type="entry name" value="Pkinase"/>
    <property type="match status" value="1"/>
</dbReference>
<dbReference type="InterPro" id="IPR000719">
    <property type="entry name" value="Prot_kinase_dom"/>
</dbReference>
<evidence type="ECO:0000256" key="6">
    <source>
        <dbReference type="ARBA" id="ARBA00022840"/>
    </source>
</evidence>
<dbReference type="InterPro" id="IPR005543">
    <property type="entry name" value="PASTA_dom"/>
</dbReference>
<feature type="region of interest" description="Disordered" evidence="9">
    <location>
        <begin position="296"/>
        <end position="322"/>
    </location>
</feature>
<feature type="domain" description="Protein kinase" evidence="11">
    <location>
        <begin position="9"/>
        <end position="268"/>
    </location>
</feature>
<reference evidence="13" key="2">
    <citation type="submission" date="2020-01" db="EMBL/GenBank/DDBJ databases">
        <authorList>
            <person name="Hornung B."/>
        </authorList>
    </citation>
    <scope>NUCLEOTIDE SEQUENCE</scope>
    <source>
        <strain evidence="13">PacBioINE</strain>
    </source>
</reference>
<feature type="domain" description="PASTA" evidence="12">
    <location>
        <begin position="493"/>
        <end position="559"/>
    </location>
</feature>
<evidence type="ECO:0000256" key="7">
    <source>
        <dbReference type="ARBA" id="ARBA00047899"/>
    </source>
</evidence>
<dbReference type="PANTHER" id="PTHR43289:SF34">
    <property type="entry name" value="SERINE_THREONINE-PROTEIN KINASE YBDM-RELATED"/>
    <property type="match status" value="1"/>
</dbReference>
<dbReference type="KEGG" id="aacx:DEACI_3431"/>
<gene>
    <name evidence="14" type="ORF">DEACI_0839</name>
    <name evidence="13" type="ORF">DEACI_3431</name>
</gene>
<evidence type="ECO:0000313" key="15">
    <source>
        <dbReference type="Proteomes" id="UP001071230"/>
    </source>
</evidence>
<feature type="domain" description="PASTA" evidence="12">
    <location>
        <begin position="351"/>
        <end position="419"/>
    </location>
</feature>
<dbReference type="Pfam" id="PF03793">
    <property type="entry name" value="PASTA"/>
    <property type="match status" value="3"/>
</dbReference>
<reference evidence="14" key="1">
    <citation type="submission" date="2014-11" db="EMBL/GenBank/DDBJ databases">
        <authorList>
            <person name="Hornung B.V."/>
        </authorList>
    </citation>
    <scope>NUCLEOTIDE SEQUENCE</scope>
    <source>
        <strain evidence="14">INE</strain>
    </source>
</reference>
<dbReference type="SUPFAM" id="SSF54184">
    <property type="entry name" value="Penicillin-binding protein 2x (pbp-2x), c-terminal domain"/>
    <property type="match status" value="1"/>
</dbReference>
<accession>A0A8S0WHJ5</accession>
<dbReference type="EC" id="2.7.11.1" evidence="1"/>
<evidence type="ECO:0000256" key="8">
    <source>
        <dbReference type="ARBA" id="ARBA00048679"/>
    </source>
</evidence>
<dbReference type="InterPro" id="IPR011009">
    <property type="entry name" value="Kinase-like_dom_sf"/>
</dbReference>
<keyword evidence="4" id="KW-0547">Nucleotide-binding</keyword>
<feature type="domain" description="PASTA" evidence="12">
    <location>
        <begin position="420"/>
        <end position="490"/>
    </location>
</feature>
<dbReference type="GO" id="GO:0004674">
    <property type="term" value="F:protein serine/threonine kinase activity"/>
    <property type="evidence" value="ECO:0007669"/>
    <property type="project" value="UniProtKB-KW"/>
</dbReference>
<dbReference type="AlphaFoldDB" id="A0A8S0WHJ5"/>
<keyword evidence="6" id="KW-0067">ATP-binding</keyword>
<dbReference type="CDD" id="cd14014">
    <property type="entry name" value="STKc_PknB_like"/>
    <property type="match status" value="1"/>
</dbReference>
<evidence type="ECO:0000259" key="11">
    <source>
        <dbReference type="PROSITE" id="PS50011"/>
    </source>
</evidence>
<dbReference type="PROSITE" id="PS51178">
    <property type="entry name" value="PASTA"/>
    <property type="match status" value="3"/>
</dbReference>
<dbReference type="GO" id="GO:0005524">
    <property type="term" value="F:ATP binding"/>
    <property type="evidence" value="ECO:0007669"/>
    <property type="project" value="UniProtKB-KW"/>
</dbReference>
<dbReference type="SMART" id="SM00220">
    <property type="entry name" value="S_TKc"/>
    <property type="match status" value="1"/>
</dbReference>
<protein>
    <recommendedName>
        <fullName evidence="1">non-specific serine/threonine protein kinase</fullName>
        <ecNumber evidence="1">2.7.11.1</ecNumber>
    </recommendedName>
</protein>
<evidence type="ECO:0000256" key="9">
    <source>
        <dbReference type="SAM" id="MobiDB-lite"/>
    </source>
</evidence>
<name>A0A8S0WHJ5_9FIRM</name>
<evidence type="ECO:0000259" key="12">
    <source>
        <dbReference type="PROSITE" id="PS51178"/>
    </source>
</evidence>
<evidence type="ECO:0000256" key="3">
    <source>
        <dbReference type="ARBA" id="ARBA00022679"/>
    </source>
</evidence>
<evidence type="ECO:0000256" key="4">
    <source>
        <dbReference type="ARBA" id="ARBA00022741"/>
    </source>
</evidence>
<evidence type="ECO:0000256" key="1">
    <source>
        <dbReference type="ARBA" id="ARBA00012513"/>
    </source>
</evidence>
<dbReference type="PROSITE" id="PS00108">
    <property type="entry name" value="PROTEIN_KINASE_ST"/>
    <property type="match status" value="1"/>
</dbReference>
<feature type="transmembrane region" description="Helical" evidence="10">
    <location>
        <begin position="327"/>
        <end position="346"/>
    </location>
</feature>
<evidence type="ECO:0000256" key="2">
    <source>
        <dbReference type="ARBA" id="ARBA00022527"/>
    </source>
</evidence>
<sequence>MSKVFGGRYEVIERIGAGGMAIVYKAKDLLLNRIVTVKVLREQFLSDEDFVKRFRREAQSAASLSHPNIVSIYDVGKDGNIEYIVMEYVEGRDLKEIIREFAPLSPEQAINLTRQIGEAIRHAHQHHIIHRDIKPHNILVTAEGRAKVTDFGIARAVSAATVTHTGDIVGSVHYLSPEQAKGLPSDERSDLYSLGIILYELLTGKVPYDGETPIAVALKHLQEVPPRPSQLNPRVGPDLENVIMRAIAKPAEQRYATAGDFLADLEKVRSGQPVPKPEEPMDLDATQVHRGVRPLTETAGRMNSNPAEERPAESAAPGRQRKKRRRWPWVVTAIVVLALLGAGLWLRSYLTVGDTVVPSLEGKTVKQAEALLQQYKLVLGPDNSAEYSDTVPKNEIISQVPAANSPVKIGHEVTVVVSKGAQLMKFPNLINPPLSKENALIAIGNANFTATPTITEVPSSTVPAGSVVAQDPPPDTLWHKDGNIQLTISTGPQVQTISMPNVVGKSAAEAAKILQAHNLTPVTDSQDSTQYPKGMVIKTNPAANSPVQQGANVTITVSRGPGPIG</sequence>
<dbReference type="FunFam" id="3.30.200.20:FF:000035">
    <property type="entry name" value="Serine/threonine protein kinase Stk1"/>
    <property type="match status" value="1"/>
</dbReference>
<feature type="region of interest" description="Disordered" evidence="9">
    <location>
        <begin position="270"/>
        <end position="289"/>
    </location>
</feature>
<dbReference type="Gene3D" id="3.30.200.20">
    <property type="entry name" value="Phosphorylase Kinase, domain 1"/>
    <property type="match status" value="1"/>
</dbReference>
<dbReference type="InterPro" id="IPR008271">
    <property type="entry name" value="Ser/Thr_kinase_AS"/>
</dbReference>
<dbReference type="NCBIfam" id="NF033483">
    <property type="entry name" value="PknB_PASTA_kin"/>
    <property type="match status" value="1"/>
</dbReference>
<keyword evidence="5 13" id="KW-0418">Kinase</keyword>
<evidence type="ECO:0000313" key="13">
    <source>
        <dbReference type="EMBL" id="CAA7602752.1"/>
    </source>
</evidence>
<evidence type="ECO:0000256" key="5">
    <source>
        <dbReference type="ARBA" id="ARBA00022777"/>
    </source>
</evidence>
<dbReference type="CDD" id="cd06577">
    <property type="entry name" value="PASTA_pknB"/>
    <property type="match status" value="3"/>
</dbReference>
<keyword evidence="2" id="KW-0723">Serine/threonine-protein kinase</keyword>
<dbReference type="Proteomes" id="UP000836597">
    <property type="component" value="Chromosome"/>
</dbReference>
<keyword evidence="3 14" id="KW-0808">Transferase</keyword>
<dbReference type="SMART" id="SM00740">
    <property type="entry name" value="PASTA"/>
    <property type="match status" value="3"/>
</dbReference>
<proteinExistence type="predicted"/>
<dbReference type="Gene3D" id="1.10.510.10">
    <property type="entry name" value="Transferase(Phosphotransferase) domain 1"/>
    <property type="match status" value="1"/>
</dbReference>
<dbReference type="EMBL" id="LR746496">
    <property type="protein sequence ID" value="CAA7602752.1"/>
    <property type="molecule type" value="Genomic_DNA"/>
</dbReference>
<keyword evidence="10" id="KW-1133">Transmembrane helix</keyword>
<dbReference type="FunFam" id="1.10.510.10:FF:000021">
    <property type="entry name" value="Serine/threonine protein kinase"/>
    <property type="match status" value="1"/>
</dbReference>
<comment type="catalytic activity">
    <reaction evidence="8">
        <text>L-seryl-[protein] + ATP = O-phospho-L-seryl-[protein] + ADP + H(+)</text>
        <dbReference type="Rhea" id="RHEA:17989"/>
        <dbReference type="Rhea" id="RHEA-COMP:9863"/>
        <dbReference type="Rhea" id="RHEA-COMP:11604"/>
        <dbReference type="ChEBI" id="CHEBI:15378"/>
        <dbReference type="ChEBI" id="CHEBI:29999"/>
        <dbReference type="ChEBI" id="CHEBI:30616"/>
        <dbReference type="ChEBI" id="CHEBI:83421"/>
        <dbReference type="ChEBI" id="CHEBI:456216"/>
        <dbReference type="EC" id="2.7.11.1"/>
    </reaction>
</comment>
<dbReference type="PROSITE" id="PS50011">
    <property type="entry name" value="PROTEIN_KINASE_DOM"/>
    <property type="match status" value="1"/>
</dbReference>
<keyword evidence="15" id="KW-1185">Reference proteome</keyword>
<evidence type="ECO:0000313" key="14">
    <source>
        <dbReference type="EMBL" id="CEJ06391.1"/>
    </source>
</evidence>
<dbReference type="RefSeq" id="WP_240986072.1">
    <property type="nucleotide sequence ID" value="NZ_CDGJ01000027.1"/>
</dbReference>
<dbReference type="EMBL" id="CDGJ01000027">
    <property type="protein sequence ID" value="CEJ06391.1"/>
    <property type="molecule type" value="Genomic_DNA"/>
</dbReference>
<comment type="catalytic activity">
    <reaction evidence="7">
        <text>L-threonyl-[protein] + ATP = O-phospho-L-threonyl-[protein] + ADP + H(+)</text>
        <dbReference type="Rhea" id="RHEA:46608"/>
        <dbReference type="Rhea" id="RHEA-COMP:11060"/>
        <dbReference type="Rhea" id="RHEA-COMP:11605"/>
        <dbReference type="ChEBI" id="CHEBI:15378"/>
        <dbReference type="ChEBI" id="CHEBI:30013"/>
        <dbReference type="ChEBI" id="CHEBI:30616"/>
        <dbReference type="ChEBI" id="CHEBI:61977"/>
        <dbReference type="ChEBI" id="CHEBI:456216"/>
        <dbReference type="EC" id="2.7.11.1"/>
    </reaction>
</comment>